<reference evidence="2" key="1">
    <citation type="submission" date="2024-04" db="EMBL/GenBank/DDBJ databases">
        <title>Salinicola lusitanus LLJ914,a marine bacterium isolated from the Okinawa Trough.</title>
        <authorList>
            <person name="Li J."/>
        </authorList>
    </citation>
    <scope>NUCLEOTIDE SEQUENCE [LARGE SCALE GENOMIC DNA]</scope>
</reference>
<gene>
    <name evidence="1" type="ORF">WMY93_023485</name>
</gene>
<keyword evidence="2" id="KW-1185">Reference proteome</keyword>
<dbReference type="Proteomes" id="UP001460270">
    <property type="component" value="Unassembled WGS sequence"/>
</dbReference>
<proteinExistence type="predicted"/>
<evidence type="ECO:0000313" key="2">
    <source>
        <dbReference type="Proteomes" id="UP001460270"/>
    </source>
</evidence>
<sequence>MQLWTSVRTRAHAAVDFSEGHEHMQLWTSVRTRAHAAVDFSEDTSTCSCGLQCSNGPAQREGAEDDRLWCLYELPKLKCDFLFPLYDSVLLSVTVTNVYVQRQVFWYNCSTSATPCGQFVRRNVERSPLKAGGGAMGAGVVP</sequence>
<dbReference type="EMBL" id="JBBPFD010000017">
    <property type="protein sequence ID" value="KAK7891522.1"/>
    <property type="molecule type" value="Genomic_DNA"/>
</dbReference>
<protein>
    <submittedName>
        <fullName evidence="1">Uncharacterized protein</fullName>
    </submittedName>
</protein>
<evidence type="ECO:0000313" key="1">
    <source>
        <dbReference type="EMBL" id="KAK7891522.1"/>
    </source>
</evidence>
<organism evidence="1 2">
    <name type="scientific">Mugilogobius chulae</name>
    <name type="common">yellowstripe goby</name>
    <dbReference type="NCBI Taxonomy" id="88201"/>
    <lineage>
        <taxon>Eukaryota</taxon>
        <taxon>Metazoa</taxon>
        <taxon>Chordata</taxon>
        <taxon>Craniata</taxon>
        <taxon>Vertebrata</taxon>
        <taxon>Euteleostomi</taxon>
        <taxon>Actinopterygii</taxon>
        <taxon>Neopterygii</taxon>
        <taxon>Teleostei</taxon>
        <taxon>Neoteleostei</taxon>
        <taxon>Acanthomorphata</taxon>
        <taxon>Gobiaria</taxon>
        <taxon>Gobiiformes</taxon>
        <taxon>Gobioidei</taxon>
        <taxon>Gobiidae</taxon>
        <taxon>Gobionellinae</taxon>
        <taxon>Mugilogobius</taxon>
    </lineage>
</organism>
<name>A0AAW0N8V5_9GOBI</name>
<comment type="caution">
    <text evidence="1">The sequence shown here is derived from an EMBL/GenBank/DDBJ whole genome shotgun (WGS) entry which is preliminary data.</text>
</comment>
<accession>A0AAW0N8V5</accession>
<dbReference type="AlphaFoldDB" id="A0AAW0N8V5"/>